<dbReference type="InterPro" id="IPR041172">
    <property type="entry name" value="EstA_Ig-like_N"/>
</dbReference>
<feature type="non-terminal residue" evidence="3">
    <location>
        <position position="171"/>
    </location>
</feature>
<name>A0ABW8SV63_9CLOT</name>
<feature type="compositionally biased region" description="Basic and acidic residues" evidence="1">
    <location>
        <begin position="130"/>
        <end position="139"/>
    </location>
</feature>
<keyword evidence="4" id="KW-1185">Reference proteome</keyword>
<gene>
    <name evidence="3" type="ORF">ACJDU8_25100</name>
</gene>
<evidence type="ECO:0000313" key="3">
    <source>
        <dbReference type="EMBL" id="MFL0198803.1"/>
    </source>
</evidence>
<evidence type="ECO:0000313" key="4">
    <source>
        <dbReference type="Proteomes" id="UP001623660"/>
    </source>
</evidence>
<dbReference type="EMBL" id="JBJHZX010000096">
    <property type="protein sequence ID" value="MFL0198803.1"/>
    <property type="molecule type" value="Genomic_DNA"/>
</dbReference>
<organism evidence="3 4">
    <name type="scientific">Candidatus Clostridium eludens</name>
    <dbReference type="NCBI Taxonomy" id="3381663"/>
    <lineage>
        <taxon>Bacteria</taxon>
        <taxon>Bacillati</taxon>
        <taxon>Bacillota</taxon>
        <taxon>Clostridia</taxon>
        <taxon>Eubacteriales</taxon>
        <taxon>Clostridiaceae</taxon>
        <taxon>Clostridium</taxon>
    </lineage>
</organism>
<proteinExistence type="predicted"/>
<dbReference type="Proteomes" id="UP001623660">
    <property type="component" value="Unassembled WGS sequence"/>
</dbReference>
<dbReference type="Gene3D" id="2.60.40.2180">
    <property type="match status" value="1"/>
</dbReference>
<reference evidence="3 4" key="1">
    <citation type="submission" date="2024-11" db="EMBL/GenBank/DDBJ databases">
        <authorList>
            <person name="Heng Y.C."/>
            <person name="Lim A.C.H."/>
            <person name="Lee J.K.Y."/>
            <person name="Kittelmann S."/>
        </authorList>
    </citation>
    <scope>NUCLEOTIDE SEQUENCE [LARGE SCALE GENOMIC DNA]</scope>
    <source>
        <strain evidence="3 4">WILCCON 0269</strain>
    </source>
</reference>
<comment type="caution">
    <text evidence="3">The sequence shown here is derived from an EMBL/GenBank/DDBJ whole genome shotgun (WGS) entry which is preliminary data.</text>
</comment>
<evidence type="ECO:0000256" key="1">
    <source>
        <dbReference type="SAM" id="MobiDB-lite"/>
    </source>
</evidence>
<protein>
    <recommendedName>
        <fullName evidence="2">Esterase Ig-like N-terminal domain-containing protein</fullName>
    </recommendedName>
</protein>
<evidence type="ECO:0000259" key="2">
    <source>
        <dbReference type="Pfam" id="PF18435"/>
    </source>
</evidence>
<dbReference type="Pfam" id="PF18435">
    <property type="entry name" value="EstA_Ig_like"/>
    <property type="match status" value="1"/>
</dbReference>
<feature type="region of interest" description="Disordered" evidence="1">
    <location>
        <begin position="1"/>
        <end position="20"/>
    </location>
</feature>
<feature type="region of interest" description="Disordered" evidence="1">
    <location>
        <begin position="94"/>
        <end position="149"/>
    </location>
</feature>
<sequence>MSACSTSGGESKTNDTSSGHIKSVTAITEVFGDGQKVSAVALQYDSAIDTFKLNTSDFKVEGKIITKVYANTEAKKSDKGINGKYVIAELDTTIKSDSGSGSNNGQNGNAQQSTSQSGGNQAPGSAGPKLGEKATDSAESKPLTVNITQSGDIETVGGQIYKADSKVMAST</sequence>
<feature type="domain" description="Esterase Ig-like N-terminal" evidence="2">
    <location>
        <begin position="23"/>
        <end position="162"/>
    </location>
</feature>
<accession>A0ABW8SV63</accession>
<feature type="compositionally biased region" description="Low complexity" evidence="1">
    <location>
        <begin position="98"/>
        <end position="120"/>
    </location>
</feature>